<protein>
    <submittedName>
        <fullName evidence="2">Uncharacterized protein</fullName>
    </submittedName>
</protein>
<feature type="chain" id="PRO_5020953805" evidence="1">
    <location>
        <begin position="26"/>
        <end position="191"/>
    </location>
</feature>
<dbReference type="GO" id="GO:0006801">
    <property type="term" value="P:superoxide metabolic process"/>
    <property type="evidence" value="ECO:0007669"/>
    <property type="project" value="InterPro"/>
</dbReference>
<dbReference type="Gene3D" id="2.60.40.200">
    <property type="entry name" value="Superoxide dismutase, copper/zinc binding domain"/>
    <property type="match status" value="1"/>
</dbReference>
<evidence type="ECO:0000313" key="3">
    <source>
        <dbReference type="Proteomes" id="UP000268162"/>
    </source>
</evidence>
<name>A0A4P9ZT60_9FUNG</name>
<organism evidence="2 3">
    <name type="scientific">Dimargaris cristalligena</name>
    <dbReference type="NCBI Taxonomy" id="215637"/>
    <lineage>
        <taxon>Eukaryota</taxon>
        <taxon>Fungi</taxon>
        <taxon>Fungi incertae sedis</taxon>
        <taxon>Zoopagomycota</taxon>
        <taxon>Kickxellomycotina</taxon>
        <taxon>Dimargaritomycetes</taxon>
        <taxon>Dimargaritales</taxon>
        <taxon>Dimargaritaceae</taxon>
        <taxon>Dimargaris</taxon>
    </lineage>
</organism>
<reference evidence="3" key="1">
    <citation type="journal article" date="2018" name="Nat. Microbiol.">
        <title>Leveraging single-cell genomics to expand the fungal tree of life.</title>
        <authorList>
            <person name="Ahrendt S.R."/>
            <person name="Quandt C.A."/>
            <person name="Ciobanu D."/>
            <person name="Clum A."/>
            <person name="Salamov A."/>
            <person name="Andreopoulos B."/>
            <person name="Cheng J.F."/>
            <person name="Woyke T."/>
            <person name="Pelin A."/>
            <person name="Henrissat B."/>
            <person name="Reynolds N.K."/>
            <person name="Benny G.L."/>
            <person name="Smith M.E."/>
            <person name="James T.Y."/>
            <person name="Grigoriev I.V."/>
        </authorList>
    </citation>
    <scope>NUCLEOTIDE SEQUENCE [LARGE SCALE GENOMIC DNA]</scope>
    <source>
        <strain evidence="3">RSA 468</strain>
    </source>
</reference>
<sequence>MGIKSLFLTALILVSSATQWSSVEAASGYSVNFPAASGQLDGYVNFSMMTIADKKAVRGDGIVYGLKAGESYTYGIYNGKTPTKRTVDEHRRLTRRANGPECPIGTLFDPENRAALTGYKCDPLTYYKTCVSGDLSAKFRPWVGPSTTSKYYIEIEDVSLALSGSTSIVDKYFVIKNSKGQIVACDQIHAV</sequence>
<dbReference type="EMBL" id="ML002620">
    <property type="protein sequence ID" value="RKP36635.1"/>
    <property type="molecule type" value="Genomic_DNA"/>
</dbReference>
<evidence type="ECO:0000256" key="1">
    <source>
        <dbReference type="SAM" id="SignalP"/>
    </source>
</evidence>
<evidence type="ECO:0000313" key="2">
    <source>
        <dbReference type="EMBL" id="RKP36635.1"/>
    </source>
</evidence>
<dbReference type="InterPro" id="IPR036423">
    <property type="entry name" value="SOD-like_Cu/Zn_dom_sf"/>
</dbReference>
<proteinExistence type="predicted"/>
<gene>
    <name evidence="2" type="ORF">BJ085DRAFT_29931</name>
</gene>
<dbReference type="AlphaFoldDB" id="A0A4P9ZT60"/>
<feature type="signal peptide" evidence="1">
    <location>
        <begin position="1"/>
        <end position="25"/>
    </location>
</feature>
<keyword evidence="3" id="KW-1185">Reference proteome</keyword>
<dbReference type="GO" id="GO:0046872">
    <property type="term" value="F:metal ion binding"/>
    <property type="evidence" value="ECO:0007669"/>
    <property type="project" value="InterPro"/>
</dbReference>
<accession>A0A4P9ZT60</accession>
<keyword evidence="1" id="KW-0732">Signal</keyword>
<dbReference type="Proteomes" id="UP000268162">
    <property type="component" value="Unassembled WGS sequence"/>
</dbReference>